<name>A0ABW0S476_9BURK</name>
<evidence type="ECO:0008006" key="4">
    <source>
        <dbReference type="Google" id="ProtNLM"/>
    </source>
</evidence>
<comment type="caution">
    <text evidence="2">The sequence shown here is derived from an EMBL/GenBank/DDBJ whole genome shotgun (WGS) entry which is preliminary data.</text>
</comment>
<sequence length="100" mass="11471">MKQFLISLALLLPSLTVLAQDYLPRDVHGFMNRREDCDQLRRVAPDARERLLKLCVGTDKELVQLKRKYARNSTIMQILNQFEAGIEIAEAPSMKKKAAK</sequence>
<keyword evidence="1" id="KW-0732">Signal</keyword>
<organism evidence="2 3">
    <name type="scientific">Massilia aerilata</name>
    <dbReference type="NCBI Taxonomy" id="453817"/>
    <lineage>
        <taxon>Bacteria</taxon>
        <taxon>Pseudomonadati</taxon>
        <taxon>Pseudomonadota</taxon>
        <taxon>Betaproteobacteria</taxon>
        <taxon>Burkholderiales</taxon>
        <taxon>Oxalobacteraceae</taxon>
        <taxon>Telluria group</taxon>
        <taxon>Massilia</taxon>
    </lineage>
</organism>
<evidence type="ECO:0000313" key="2">
    <source>
        <dbReference type="EMBL" id="MFC5551864.1"/>
    </source>
</evidence>
<protein>
    <recommendedName>
        <fullName evidence="4">Secreted protein</fullName>
    </recommendedName>
</protein>
<accession>A0ABW0S476</accession>
<feature type="signal peptide" evidence="1">
    <location>
        <begin position="1"/>
        <end position="19"/>
    </location>
</feature>
<evidence type="ECO:0000313" key="3">
    <source>
        <dbReference type="Proteomes" id="UP001596086"/>
    </source>
</evidence>
<proteinExistence type="predicted"/>
<keyword evidence="3" id="KW-1185">Reference proteome</keyword>
<dbReference type="Proteomes" id="UP001596086">
    <property type="component" value="Unassembled WGS sequence"/>
</dbReference>
<gene>
    <name evidence="2" type="ORF">ACFPO9_25375</name>
</gene>
<reference evidence="3" key="1">
    <citation type="journal article" date="2019" name="Int. J. Syst. Evol. Microbiol.">
        <title>The Global Catalogue of Microorganisms (GCM) 10K type strain sequencing project: providing services to taxonomists for standard genome sequencing and annotation.</title>
        <authorList>
            <consortium name="The Broad Institute Genomics Platform"/>
            <consortium name="The Broad Institute Genome Sequencing Center for Infectious Disease"/>
            <person name="Wu L."/>
            <person name="Ma J."/>
        </authorList>
    </citation>
    <scope>NUCLEOTIDE SEQUENCE [LARGE SCALE GENOMIC DNA]</scope>
    <source>
        <strain evidence="3">CGMCC 4.5798</strain>
    </source>
</reference>
<feature type="chain" id="PRO_5047029078" description="Secreted protein" evidence="1">
    <location>
        <begin position="20"/>
        <end position="100"/>
    </location>
</feature>
<evidence type="ECO:0000256" key="1">
    <source>
        <dbReference type="SAM" id="SignalP"/>
    </source>
</evidence>
<dbReference type="EMBL" id="JBHSMZ010000026">
    <property type="protein sequence ID" value="MFC5551864.1"/>
    <property type="molecule type" value="Genomic_DNA"/>
</dbReference>
<dbReference type="RefSeq" id="WP_379776648.1">
    <property type="nucleotide sequence ID" value="NZ_JBHSMZ010000026.1"/>
</dbReference>